<keyword evidence="2" id="KW-1003">Cell membrane</keyword>
<dbReference type="GO" id="GO:0005886">
    <property type="term" value="C:plasma membrane"/>
    <property type="evidence" value="ECO:0007669"/>
    <property type="project" value="UniProtKB-SubCell"/>
</dbReference>
<evidence type="ECO:0000313" key="8">
    <source>
        <dbReference type="Proteomes" id="UP000078596"/>
    </source>
</evidence>
<dbReference type="AlphaFoldDB" id="A0A191ZI92"/>
<dbReference type="KEGG" id="haz:A9404_09675"/>
<evidence type="ECO:0000256" key="5">
    <source>
        <dbReference type="ARBA" id="ARBA00023136"/>
    </source>
</evidence>
<evidence type="ECO:0000256" key="1">
    <source>
        <dbReference type="ARBA" id="ARBA00004533"/>
    </source>
</evidence>
<proteinExistence type="predicted"/>
<dbReference type="Proteomes" id="UP000078596">
    <property type="component" value="Chromosome"/>
</dbReference>
<dbReference type="GO" id="GO:0016746">
    <property type="term" value="F:acyltransferase activity"/>
    <property type="evidence" value="ECO:0007669"/>
    <property type="project" value="UniProtKB-KW"/>
</dbReference>
<evidence type="ECO:0000256" key="4">
    <source>
        <dbReference type="ARBA" id="ARBA00022679"/>
    </source>
</evidence>
<dbReference type="Pfam" id="PF03279">
    <property type="entry name" value="Lip_A_acyltrans"/>
    <property type="match status" value="1"/>
</dbReference>
<keyword evidence="8" id="KW-1185">Reference proteome</keyword>
<organism evidence="7 8">
    <name type="scientific">Halothiobacillus diazotrophicus</name>
    <dbReference type="NCBI Taxonomy" id="1860122"/>
    <lineage>
        <taxon>Bacteria</taxon>
        <taxon>Pseudomonadati</taxon>
        <taxon>Pseudomonadota</taxon>
        <taxon>Gammaproteobacteria</taxon>
        <taxon>Chromatiales</taxon>
        <taxon>Halothiobacillaceae</taxon>
        <taxon>Halothiobacillus</taxon>
    </lineage>
</organism>
<accession>A0A191ZI92</accession>
<evidence type="ECO:0008006" key="9">
    <source>
        <dbReference type="Google" id="ProtNLM"/>
    </source>
</evidence>
<protein>
    <recommendedName>
        <fullName evidence="9">Lipid A biosynthesis acyltransferase</fullName>
    </recommendedName>
</protein>
<dbReference type="RefSeq" id="WP_066100832.1">
    <property type="nucleotide sequence ID" value="NZ_CP016027.1"/>
</dbReference>
<dbReference type="InterPro" id="IPR004960">
    <property type="entry name" value="LipA_acyltrans"/>
</dbReference>
<sequence length="329" mass="37069">MTDPALSSPSTKPKVTRLTLKDRAELLLAYLFRFLPIDWVSRIGAWLGARAGRRAIAAQRLWVGRMHVSLERLLGITDPRAREGLIIEHTRNIGRVYAEIPILHRMVRAGRLEIVGAEHLENLSRPVIIATAHVGNWEFMGRVPELIGGLWCDIYLPLGQGVRAKLAHKSRAGWRFADGQEADYVAAGPAAMRHVSKAMARGRSLVLFIDEEKDEYVWAPSLGRDIPYAGNRWIAARLAVQHGLDILPVHIEPHGLGRYRAVIEPKLTPPAAGDTESRSRWLADRLDAHLDAWVRRWLTYWYWLPLLDMDKSAPNARPSSGRRNGQVDP</sequence>
<keyword evidence="3" id="KW-0997">Cell inner membrane</keyword>
<keyword evidence="6" id="KW-0012">Acyltransferase</keyword>
<comment type="subcellular location">
    <subcellularLocation>
        <location evidence="1">Cell inner membrane</location>
    </subcellularLocation>
</comment>
<gene>
    <name evidence="7" type="ORF">A9404_09675</name>
</gene>
<keyword evidence="4" id="KW-0808">Transferase</keyword>
<reference evidence="7 8" key="1">
    <citation type="submission" date="2016-06" db="EMBL/GenBank/DDBJ databases">
        <title>Insight into the functional genes involving in sulfur oxidation in Pearl River water.</title>
        <authorList>
            <person name="Luo J."/>
            <person name="Tan X."/>
            <person name="Lin W."/>
        </authorList>
    </citation>
    <scope>NUCLEOTIDE SEQUENCE [LARGE SCALE GENOMIC DNA]</scope>
    <source>
        <strain evidence="7 8">LS2</strain>
    </source>
</reference>
<dbReference type="GO" id="GO:0009247">
    <property type="term" value="P:glycolipid biosynthetic process"/>
    <property type="evidence" value="ECO:0007669"/>
    <property type="project" value="UniProtKB-ARBA"/>
</dbReference>
<evidence type="ECO:0000256" key="3">
    <source>
        <dbReference type="ARBA" id="ARBA00022519"/>
    </source>
</evidence>
<evidence type="ECO:0000256" key="2">
    <source>
        <dbReference type="ARBA" id="ARBA00022475"/>
    </source>
</evidence>
<dbReference type="STRING" id="1860122.A9404_09675"/>
<evidence type="ECO:0000256" key="6">
    <source>
        <dbReference type="ARBA" id="ARBA00023315"/>
    </source>
</evidence>
<evidence type="ECO:0000313" key="7">
    <source>
        <dbReference type="EMBL" id="ANJ67616.1"/>
    </source>
</evidence>
<name>A0A191ZI92_9GAMM</name>
<dbReference type="EMBL" id="CP016027">
    <property type="protein sequence ID" value="ANJ67616.1"/>
    <property type="molecule type" value="Genomic_DNA"/>
</dbReference>
<keyword evidence="5" id="KW-0472">Membrane</keyword>